<keyword evidence="1" id="KW-0812">Transmembrane</keyword>
<sequence length="110" mass="12893">MLVLGVLLPVIGLIIGVVMRLTHFKWRIAPVDWVTFSLLLASDILIWSRYRYQATSLLIVIMAIMAIFVAVSLAWRRGEILYRTFLKIWWRLLFAPSLLAYLILVVLQWY</sequence>
<feature type="transmembrane region" description="Helical" evidence="1">
    <location>
        <begin position="56"/>
        <end position="76"/>
    </location>
</feature>
<gene>
    <name evidence="2" type="ORF">ACEN34_03595</name>
</gene>
<keyword evidence="1" id="KW-0472">Membrane</keyword>
<dbReference type="Pfam" id="PF11877">
    <property type="entry name" value="DUF3397"/>
    <property type="match status" value="1"/>
</dbReference>
<dbReference type="RefSeq" id="WP_407137019.1">
    <property type="nucleotide sequence ID" value="NZ_JBGQPK010000008.1"/>
</dbReference>
<proteinExistence type="predicted"/>
<protein>
    <submittedName>
        <fullName evidence="2">DUF3397 family protein</fullName>
    </submittedName>
</protein>
<dbReference type="InterPro" id="IPR024515">
    <property type="entry name" value="DUF3397"/>
</dbReference>
<name>A0ABW8UBN1_9LACO</name>
<feature type="transmembrane region" description="Helical" evidence="1">
    <location>
        <begin position="88"/>
        <end position="109"/>
    </location>
</feature>
<comment type="caution">
    <text evidence="2">The sequence shown here is derived from an EMBL/GenBank/DDBJ whole genome shotgun (WGS) entry which is preliminary data.</text>
</comment>
<keyword evidence="1" id="KW-1133">Transmembrane helix</keyword>
<evidence type="ECO:0000256" key="1">
    <source>
        <dbReference type="SAM" id="Phobius"/>
    </source>
</evidence>
<dbReference type="EMBL" id="JBGQPK010000008">
    <property type="protein sequence ID" value="MFL2028695.1"/>
    <property type="molecule type" value="Genomic_DNA"/>
</dbReference>
<accession>A0ABW8UBN1</accession>
<keyword evidence="3" id="KW-1185">Reference proteome</keyword>
<feature type="transmembrane region" description="Helical" evidence="1">
    <location>
        <begin position="6"/>
        <end position="24"/>
    </location>
</feature>
<evidence type="ECO:0000313" key="2">
    <source>
        <dbReference type="EMBL" id="MFL2028695.1"/>
    </source>
</evidence>
<dbReference type="Proteomes" id="UP001625389">
    <property type="component" value="Unassembled WGS sequence"/>
</dbReference>
<evidence type="ECO:0000313" key="3">
    <source>
        <dbReference type="Proteomes" id="UP001625389"/>
    </source>
</evidence>
<reference evidence="2 3" key="1">
    <citation type="submission" date="2024-08" db="EMBL/GenBank/DDBJ databases">
        <authorList>
            <person name="Arias E."/>
        </authorList>
    </citation>
    <scope>NUCLEOTIDE SEQUENCE [LARGE SCALE GENOMIC DNA]</scope>
    <source>
        <strain evidence="2 3">FAM 25317</strain>
    </source>
</reference>
<organism evidence="2 3">
    <name type="scientific">Loigolactobacillus zhaoyuanensis</name>
    <dbReference type="NCBI Taxonomy" id="2486017"/>
    <lineage>
        <taxon>Bacteria</taxon>
        <taxon>Bacillati</taxon>
        <taxon>Bacillota</taxon>
        <taxon>Bacilli</taxon>
        <taxon>Lactobacillales</taxon>
        <taxon>Lactobacillaceae</taxon>
        <taxon>Loigolactobacillus</taxon>
    </lineage>
</organism>